<feature type="domain" description="KOW" evidence="4">
    <location>
        <begin position="123"/>
        <end position="150"/>
    </location>
</feature>
<accession>A0A5M8NYX8</accession>
<dbReference type="Pfam" id="PF02357">
    <property type="entry name" value="NusG"/>
    <property type="match status" value="1"/>
</dbReference>
<evidence type="ECO:0000256" key="3">
    <source>
        <dbReference type="ARBA" id="ARBA00023163"/>
    </source>
</evidence>
<dbReference type="SMART" id="SM00739">
    <property type="entry name" value="KOW"/>
    <property type="match status" value="1"/>
</dbReference>
<gene>
    <name evidence="5" type="ORF">EZS26_002446</name>
</gene>
<dbReference type="GO" id="GO:0006354">
    <property type="term" value="P:DNA-templated transcription elongation"/>
    <property type="evidence" value="ECO:0007669"/>
    <property type="project" value="InterPro"/>
</dbReference>
<dbReference type="Gene3D" id="3.30.70.940">
    <property type="entry name" value="NusG, N-terminal domain"/>
    <property type="match status" value="1"/>
</dbReference>
<dbReference type="NCBIfam" id="NF033644">
    <property type="entry name" value="antiterm_UpxY"/>
    <property type="match status" value="1"/>
</dbReference>
<name>A0A5M8NYX8_9BACT</name>
<keyword evidence="2" id="KW-0805">Transcription regulation</keyword>
<dbReference type="InterPro" id="IPR008991">
    <property type="entry name" value="Translation_prot_SH3-like_sf"/>
</dbReference>
<proteinExistence type="predicted"/>
<evidence type="ECO:0000313" key="6">
    <source>
        <dbReference type="Proteomes" id="UP000324575"/>
    </source>
</evidence>
<evidence type="ECO:0000256" key="2">
    <source>
        <dbReference type="ARBA" id="ARBA00023015"/>
    </source>
</evidence>
<dbReference type="InterPro" id="IPR005824">
    <property type="entry name" value="KOW"/>
</dbReference>
<comment type="caution">
    <text evidence="5">The sequence shown here is derived from an EMBL/GenBank/DDBJ whole genome shotgun (WGS) entry which is preliminary data.</text>
</comment>
<reference evidence="5 6" key="1">
    <citation type="submission" date="2019-03" db="EMBL/GenBank/DDBJ databases">
        <title>Single cell metagenomics reveals metabolic interactions within the superorganism composed of flagellate Streblomastix strix and complex community of Bacteroidetes bacteria on its surface.</title>
        <authorList>
            <person name="Treitli S.C."/>
            <person name="Kolisko M."/>
            <person name="Husnik F."/>
            <person name="Keeling P."/>
            <person name="Hampl V."/>
        </authorList>
    </citation>
    <scope>NUCLEOTIDE SEQUENCE [LARGE SCALE GENOMIC DNA]</scope>
    <source>
        <strain evidence="5">St1</strain>
    </source>
</reference>
<evidence type="ECO:0000259" key="4">
    <source>
        <dbReference type="SMART" id="SM00739"/>
    </source>
</evidence>
<dbReference type="EMBL" id="SNRX01000020">
    <property type="protein sequence ID" value="KAA6301357.1"/>
    <property type="molecule type" value="Genomic_DNA"/>
</dbReference>
<dbReference type="AlphaFoldDB" id="A0A5M8NYX8"/>
<keyword evidence="3" id="KW-0804">Transcription</keyword>
<dbReference type="InterPro" id="IPR036735">
    <property type="entry name" value="NGN_dom_sf"/>
</dbReference>
<dbReference type="SUPFAM" id="SSF82679">
    <property type="entry name" value="N-utilization substance G protein NusG, N-terminal domain"/>
    <property type="match status" value="1"/>
</dbReference>
<dbReference type="GO" id="GO:0031564">
    <property type="term" value="P:transcription antitermination"/>
    <property type="evidence" value="ECO:0007669"/>
    <property type="project" value="UniProtKB-KW"/>
</dbReference>
<dbReference type="Proteomes" id="UP000324575">
    <property type="component" value="Unassembled WGS sequence"/>
</dbReference>
<keyword evidence="1" id="KW-0889">Transcription antitermination</keyword>
<dbReference type="CDD" id="cd09895">
    <property type="entry name" value="NGN_SP_UpxY"/>
    <property type="match status" value="1"/>
</dbReference>
<evidence type="ECO:0000256" key="1">
    <source>
        <dbReference type="ARBA" id="ARBA00022814"/>
    </source>
</evidence>
<dbReference type="PANTHER" id="PTHR30265:SF4">
    <property type="entry name" value="KOW MOTIF FAMILY PROTEIN, EXPRESSED"/>
    <property type="match status" value="1"/>
</dbReference>
<dbReference type="SUPFAM" id="SSF50104">
    <property type="entry name" value="Translation proteins SH3-like domain"/>
    <property type="match status" value="1"/>
</dbReference>
<sequence length="177" mass="20661">MSEAEDNTLHWYAARVKYRTEEKIKIFLQQRDHEIKCFIPFKKVLIERLGKRMYKEKPVIPCLVFVYADYHTALSLPTEIGLSMTYIRNLDTKQIQRIPDKQMQDFMFVLDLSEKGSFMLTDNLKKGDRVRVIKGVFSGVEGELVRIKGHKRVVIKLEGVCSLATTYIPTEFLERIG</sequence>
<organism evidence="5 6">
    <name type="scientific">Candidatus Ordinivivax streblomastigis</name>
    <dbReference type="NCBI Taxonomy" id="2540710"/>
    <lineage>
        <taxon>Bacteria</taxon>
        <taxon>Pseudomonadati</taxon>
        <taxon>Bacteroidota</taxon>
        <taxon>Bacteroidia</taxon>
        <taxon>Bacteroidales</taxon>
        <taxon>Candidatus Ordinivivax</taxon>
    </lineage>
</organism>
<dbReference type="InterPro" id="IPR006645">
    <property type="entry name" value="NGN-like_dom"/>
</dbReference>
<dbReference type="InterPro" id="IPR043425">
    <property type="entry name" value="NusG-like"/>
</dbReference>
<dbReference type="PANTHER" id="PTHR30265">
    <property type="entry name" value="RHO-INTERACTING TRANSCRIPTION TERMINATION FACTOR NUSG"/>
    <property type="match status" value="1"/>
</dbReference>
<protein>
    <submittedName>
        <fullName evidence="5">Transcription antitermination protein RfaH</fullName>
    </submittedName>
</protein>
<evidence type="ECO:0000313" key="5">
    <source>
        <dbReference type="EMBL" id="KAA6301357.1"/>
    </source>
</evidence>